<dbReference type="SUPFAM" id="SSF56219">
    <property type="entry name" value="DNase I-like"/>
    <property type="match status" value="1"/>
</dbReference>
<evidence type="ECO:0000313" key="2">
    <source>
        <dbReference type="EMBL" id="THG06384.1"/>
    </source>
</evidence>
<accession>A0A4S4DTX4</accession>
<dbReference type="PANTHER" id="PTHR12121:SF92">
    <property type="entry name" value="ENDONUCLEASE_EXONUCLEASE_PHOSPHATASE DOMAIN-CONTAINING PROTEIN"/>
    <property type="match status" value="1"/>
</dbReference>
<dbReference type="InterPro" id="IPR050410">
    <property type="entry name" value="CCR4/nocturin_mRNA_transcr"/>
</dbReference>
<reference evidence="2 3" key="1">
    <citation type="journal article" date="2018" name="Proc. Natl. Acad. Sci. U.S.A.">
        <title>Draft genome sequence of Camellia sinensis var. sinensis provides insights into the evolution of the tea genome and tea quality.</title>
        <authorList>
            <person name="Wei C."/>
            <person name="Yang H."/>
            <person name="Wang S."/>
            <person name="Zhao J."/>
            <person name="Liu C."/>
            <person name="Gao L."/>
            <person name="Xia E."/>
            <person name="Lu Y."/>
            <person name="Tai Y."/>
            <person name="She G."/>
            <person name="Sun J."/>
            <person name="Cao H."/>
            <person name="Tong W."/>
            <person name="Gao Q."/>
            <person name="Li Y."/>
            <person name="Deng W."/>
            <person name="Jiang X."/>
            <person name="Wang W."/>
            <person name="Chen Q."/>
            <person name="Zhang S."/>
            <person name="Li H."/>
            <person name="Wu J."/>
            <person name="Wang P."/>
            <person name="Li P."/>
            <person name="Shi C."/>
            <person name="Zheng F."/>
            <person name="Jian J."/>
            <person name="Huang B."/>
            <person name="Shan D."/>
            <person name="Shi M."/>
            <person name="Fang C."/>
            <person name="Yue Y."/>
            <person name="Li F."/>
            <person name="Li D."/>
            <person name="Wei S."/>
            <person name="Han B."/>
            <person name="Jiang C."/>
            <person name="Yin Y."/>
            <person name="Xia T."/>
            <person name="Zhang Z."/>
            <person name="Bennetzen J.L."/>
            <person name="Zhao S."/>
            <person name="Wan X."/>
        </authorList>
    </citation>
    <scope>NUCLEOTIDE SEQUENCE [LARGE SCALE GENOMIC DNA]</scope>
    <source>
        <strain evidence="3">cv. Shuchazao</strain>
        <tissue evidence="2">Leaf</tissue>
    </source>
</reference>
<dbReference type="GO" id="GO:0000175">
    <property type="term" value="F:3'-5'-RNA exonuclease activity"/>
    <property type="evidence" value="ECO:0007669"/>
    <property type="project" value="TreeGrafter"/>
</dbReference>
<evidence type="ECO:0000256" key="1">
    <source>
        <dbReference type="SAM" id="MobiDB-lite"/>
    </source>
</evidence>
<evidence type="ECO:0000313" key="3">
    <source>
        <dbReference type="Proteomes" id="UP000306102"/>
    </source>
</evidence>
<sequence>MGESMQDFCDEEQQAPSSNSVGCVSCTTFNILAPIYKRLNGQNCESEFRELWLSRNESILDRLLTLSSSIICLQEFWVHNEELVTMYEKRLGDAGYVTYKLARTNNRGDGLLTAVHQNHFHVLNYQECLFNDIGDRVAQLLHVEDWNGSKKGNVYKFLQSQGFVSSYDIAHPYTNDAEDLSKWISHHNHRGNVCGVDFIFLHNPSNYQRPVKESFMEAVLGNINDLSHKLSTKGVGPLHFFETDSSHITYSQFSHALAEVFPSSYLKNLPNF</sequence>
<dbReference type="AlphaFoldDB" id="A0A4S4DTX4"/>
<evidence type="ECO:0008006" key="4">
    <source>
        <dbReference type="Google" id="ProtNLM"/>
    </source>
</evidence>
<dbReference type="EMBL" id="SDRB02010444">
    <property type="protein sequence ID" value="THG06384.1"/>
    <property type="molecule type" value="Genomic_DNA"/>
</dbReference>
<keyword evidence="3" id="KW-1185">Reference proteome</keyword>
<dbReference type="Gene3D" id="3.60.10.10">
    <property type="entry name" value="Endonuclease/exonuclease/phosphatase"/>
    <property type="match status" value="1"/>
</dbReference>
<dbReference type="PANTHER" id="PTHR12121">
    <property type="entry name" value="CARBON CATABOLITE REPRESSOR PROTEIN 4"/>
    <property type="match status" value="1"/>
</dbReference>
<gene>
    <name evidence="2" type="ORF">TEA_011052</name>
</gene>
<proteinExistence type="predicted"/>
<protein>
    <recommendedName>
        <fullName evidence="4">Endonuclease/exonuclease/phosphatase domain-containing protein</fullName>
    </recommendedName>
</protein>
<dbReference type="Proteomes" id="UP000306102">
    <property type="component" value="Unassembled WGS sequence"/>
</dbReference>
<dbReference type="InterPro" id="IPR036691">
    <property type="entry name" value="Endo/exonu/phosph_ase_sf"/>
</dbReference>
<organism evidence="2 3">
    <name type="scientific">Camellia sinensis var. sinensis</name>
    <name type="common">China tea</name>
    <dbReference type="NCBI Taxonomy" id="542762"/>
    <lineage>
        <taxon>Eukaryota</taxon>
        <taxon>Viridiplantae</taxon>
        <taxon>Streptophyta</taxon>
        <taxon>Embryophyta</taxon>
        <taxon>Tracheophyta</taxon>
        <taxon>Spermatophyta</taxon>
        <taxon>Magnoliopsida</taxon>
        <taxon>eudicotyledons</taxon>
        <taxon>Gunneridae</taxon>
        <taxon>Pentapetalae</taxon>
        <taxon>asterids</taxon>
        <taxon>Ericales</taxon>
        <taxon>Theaceae</taxon>
        <taxon>Camellia</taxon>
    </lineage>
</organism>
<feature type="region of interest" description="Disordered" evidence="1">
    <location>
        <begin position="1"/>
        <end position="20"/>
    </location>
</feature>
<name>A0A4S4DTX4_CAMSN</name>
<comment type="caution">
    <text evidence="2">The sequence shown here is derived from an EMBL/GenBank/DDBJ whole genome shotgun (WGS) entry which is preliminary data.</text>
</comment>